<evidence type="ECO:0000256" key="4">
    <source>
        <dbReference type="SAM" id="MobiDB-lite"/>
    </source>
</evidence>
<gene>
    <name evidence="7" type="primary">LOC108511642</name>
</gene>
<dbReference type="GeneID" id="108511642"/>
<dbReference type="InterPro" id="IPR000863">
    <property type="entry name" value="Sulfotransferase_dom"/>
</dbReference>
<feature type="domain" description="Sulfotransferase" evidence="5">
    <location>
        <begin position="74"/>
        <end position="320"/>
    </location>
</feature>
<dbReference type="KEGG" id="pda:108511642"/>
<dbReference type="InterPro" id="IPR027417">
    <property type="entry name" value="P-loop_NTPase"/>
</dbReference>
<evidence type="ECO:0000259" key="5">
    <source>
        <dbReference type="Pfam" id="PF00685"/>
    </source>
</evidence>
<accession>A0A8B8ZK50</accession>
<protein>
    <recommendedName>
        <fullName evidence="3">Sulfotransferase</fullName>
        <ecNumber evidence="3">2.8.2.-</ecNumber>
    </recommendedName>
</protein>
<dbReference type="GO" id="GO:0008146">
    <property type="term" value="F:sulfotransferase activity"/>
    <property type="evidence" value="ECO:0007669"/>
    <property type="project" value="InterPro"/>
</dbReference>
<sequence length="334" mass="38558">MAAPPSSSSGSLEAHHEEEDRTLNPPREYNDFVSTLPLEEGWVLTHLRECQGFWFSSFMLAGVMAVRQRLKPRPDDLFLMNHPKTGTTWLKALTFAIMTRSHHPLLSRNPHDCVLYLEGSFAVGEASRIEAATPPRIFSSHIPYSILPDSITGSDCRMIYVCRDPKDVLISWWHYRERMRPETMELFCEGRCNYGPVWEHVLEFWRESRRRPEKVLFVKYEEMLEEPVGSAKRLAEFMGCPFSPEEEKEGVLEDIVRLRSFENLRNLEVNRTGRRKIPVYGVMNASLFRKGEVGDWRNHMSPEMARRMNEITQEKLKGSGLILENASLEAAPTG</sequence>
<feature type="compositionally biased region" description="Basic and acidic residues" evidence="4">
    <location>
        <begin position="13"/>
        <end position="22"/>
    </location>
</feature>
<feature type="region of interest" description="Disordered" evidence="4">
    <location>
        <begin position="1"/>
        <end position="27"/>
    </location>
</feature>
<name>A0A8B8ZK50_PHODC</name>
<evidence type="ECO:0000313" key="7">
    <source>
        <dbReference type="RefSeq" id="XP_038971838.1"/>
    </source>
</evidence>
<evidence type="ECO:0000256" key="2">
    <source>
        <dbReference type="ARBA" id="ARBA00022679"/>
    </source>
</evidence>
<dbReference type="SUPFAM" id="SSF52540">
    <property type="entry name" value="P-loop containing nucleoside triphosphate hydrolases"/>
    <property type="match status" value="1"/>
</dbReference>
<dbReference type="AlphaFoldDB" id="A0A8B8ZK50"/>
<keyword evidence="2 3" id="KW-0808">Transferase</keyword>
<dbReference type="EC" id="2.8.2.-" evidence="3"/>
<dbReference type="Proteomes" id="UP000228380">
    <property type="component" value="Unplaced"/>
</dbReference>
<feature type="compositionally biased region" description="Polar residues" evidence="4">
    <location>
        <begin position="1"/>
        <end position="11"/>
    </location>
</feature>
<comment type="similarity">
    <text evidence="1 3">Belongs to the sulfotransferase 1 family.</text>
</comment>
<organism evidence="6 7">
    <name type="scientific">Phoenix dactylifera</name>
    <name type="common">Date palm</name>
    <dbReference type="NCBI Taxonomy" id="42345"/>
    <lineage>
        <taxon>Eukaryota</taxon>
        <taxon>Viridiplantae</taxon>
        <taxon>Streptophyta</taxon>
        <taxon>Embryophyta</taxon>
        <taxon>Tracheophyta</taxon>
        <taxon>Spermatophyta</taxon>
        <taxon>Magnoliopsida</taxon>
        <taxon>Liliopsida</taxon>
        <taxon>Arecaceae</taxon>
        <taxon>Coryphoideae</taxon>
        <taxon>Phoeniceae</taxon>
        <taxon>Phoenix</taxon>
    </lineage>
</organism>
<dbReference type="OrthoDB" id="205623at2759"/>
<evidence type="ECO:0000256" key="3">
    <source>
        <dbReference type="RuleBase" id="RU361155"/>
    </source>
</evidence>
<dbReference type="PANTHER" id="PTHR11783">
    <property type="entry name" value="SULFOTRANSFERASE SULT"/>
    <property type="match status" value="1"/>
</dbReference>
<evidence type="ECO:0000256" key="1">
    <source>
        <dbReference type="ARBA" id="ARBA00005771"/>
    </source>
</evidence>
<evidence type="ECO:0000313" key="6">
    <source>
        <dbReference type="Proteomes" id="UP000228380"/>
    </source>
</evidence>
<reference evidence="7" key="1">
    <citation type="submission" date="2025-08" db="UniProtKB">
        <authorList>
            <consortium name="RefSeq"/>
        </authorList>
    </citation>
    <scope>IDENTIFICATION</scope>
    <source>
        <tissue evidence="7">Young leaves</tissue>
    </source>
</reference>
<dbReference type="Pfam" id="PF00685">
    <property type="entry name" value="Sulfotransfer_1"/>
    <property type="match status" value="1"/>
</dbReference>
<dbReference type="RefSeq" id="XP_038971838.1">
    <property type="nucleotide sequence ID" value="XM_039115910.1"/>
</dbReference>
<keyword evidence="6" id="KW-1185">Reference proteome</keyword>
<proteinExistence type="inferred from homology"/>
<dbReference type="Gene3D" id="3.40.50.300">
    <property type="entry name" value="P-loop containing nucleotide triphosphate hydrolases"/>
    <property type="match status" value="1"/>
</dbReference>